<keyword evidence="2" id="KW-1185">Reference proteome</keyword>
<organism evidence="1 2">
    <name type="scientific">Neoroseomonas terrae</name>
    <dbReference type="NCBI Taxonomy" id="424799"/>
    <lineage>
        <taxon>Bacteria</taxon>
        <taxon>Pseudomonadati</taxon>
        <taxon>Pseudomonadota</taxon>
        <taxon>Alphaproteobacteria</taxon>
        <taxon>Acetobacterales</taxon>
        <taxon>Acetobacteraceae</taxon>
        <taxon>Neoroseomonas</taxon>
    </lineage>
</organism>
<dbReference type="Proteomes" id="UP000698752">
    <property type="component" value="Unassembled WGS sequence"/>
</dbReference>
<sequence>MALIEEAFVLIQASAASGNRVDVEQVSETILAAWKTRAAGLGFGSSDNQLGSAIAALQQRVWDLENEYRSDATRLTADGHHQAAAAAMQIADALDGFSAVRKRQ</sequence>
<reference evidence="2" key="1">
    <citation type="journal article" date="2021" name="Syst. Appl. Microbiol.">
        <title>Roseomonas hellenica sp. nov., isolated from roots of wild-growing Alkanna tinctoria.</title>
        <authorList>
            <person name="Rat A."/>
            <person name="Naranjo H.D."/>
            <person name="Lebbe L."/>
            <person name="Cnockaert M."/>
            <person name="Krigas N."/>
            <person name="Grigoriadou K."/>
            <person name="Maloupa E."/>
            <person name="Willems A."/>
        </authorList>
    </citation>
    <scope>NUCLEOTIDE SEQUENCE [LARGE SCALE GENOMIC DNA]</scope>
    <source>
        <strain evidence="2">LMG 31159</strain>
    </source>
</reference>
<proteinExistence type="predicted"/>
<name>A0ABS5EJH2_9PROT</name>
<dbReference type="RefSeq" id="WP_211869841.1">
    <property type="nucleotide sequence ID" value="NZ_JAAEDI010000016.1"/>
</dbReference>
<dbReference type="EMBL" id="JAAEDI010000016">
    <property type="protein sequence ID" value="MBR0651175.1"/>
    <property type="molecule type" value="Genomic_DNA"/>
</dbReference>
<evidence type="ECO:0000313" key="1">
    <source>
        <dbReference type="EMBL" id="MBR0651175.1"/>
    </source>
</evidence>
<gene>
    <name evidence="1" type="ORF">GXW78_15995</name>
</gene>
<protein>
    <submittedName>
        <fullName evidence="1">Uncharacterized protein</fullName>
    </submittedName>
</protein>
<comment type="caution">
    <text evidence="1">The sequence shown here is derived from an EMBL/GenBank/DDBJ whole genome shotgun (WGS) entry which is preliminary data.</text>
</comment>
<accession>A0ABS5EJH2</accession>
<evidence type="ECO:0000313" key="2">
    <source>
        <dbReference type="Proteomes" id="UP000698752"/>
    </source>
</evidence>